<dbReference type="EMBL" id="AP025334">
    <property type="protein sequence ID" value="BDD51816.1"/>
    <property type="molecule type" value="Genomic_DNA"/>
</dbReference>
<proteinExistence type="predicted"/>
<gene>
    <name evidence="1" type="ORF">PDTA9734_33030</name>
</gene>
<dbReference type="Pfam" id="PF05100">
    <property type="entry name" value="Phage_tail_L"/>
    <property type="match status" value="1"/>
</dbReference>
<name>A0ABM7VXH7_9ENTR</name>
<protein>
    <submittedName>
        <fullName evidence="1">Phage minor tail protein L</fullName>
    </submittedName>
</protein>
<keyword evidence="2" id="KW-1185">Reference proteome</keyword>
<dbReference type="RefSeq" id="WP_125124927.1">
    <property type="nucleotide sequence ID" value="NZ_AP025334.1"/>
</dbReference>
<dbReference type="InterPro" id="IPR006487">
    <property type="entry name" value="Phage_lambda_L"/>
</dbReference>
<dbReference type="Proteomes" id="UP001320460">
    <property type="component" value="Chromosome"/>
</dbReference>
<dbReference type="NCBIfam" id="TIGR01600">
    <property type="entry name" value="phage_tail_L"/>
    <property type="match status" value="1"/>
</dbReference>
<reference evidence="1 2" key="1">
    <citation type="submission" date="2021-12" db="EMBL/GenBank/DDBJ databases">
        <title>Complete genome sequence of Phytobacter diazotrophicus TA9734.</title>
        <authorList>
            <person name="Kubota H."/>
            <person name="Nakayama Y."/>
            <person name="Ariyoshi T."/>
        </authorList>
    </citation>
    <scope>NUCLEOTIDE SEQUENCE [LARGE SCALE GENOMIC DNA]</scope>
    <source>
        <strain evidence="1 2">TA9734</strain>
    </source>
</reference>
<accession>A0ABM7VXH7</accession>
<evidence type="ECO:0000313" key="2">
    <source>
        <dbReference type="Proteomes" id="UP001320460"/>
    </source>
</evidence>
<evidence type="ECO:0000313" key="1">
    <source>
        <dbReference type="EMBL" id="BDD51816.1"/>
    </source>
</evidence>
<organism evidence="1 2">
    <name type="scientific">Phytobacter diazotrophicus</name>
    <dbReference type="NCBI Taxonomy" id="395631"/>
    <lineage>
        <taxon>Bacteria</taxon>
        <taxon>Pseudomonadati</taxon>
        <taxon>Pseudomonadota</taxon>
        <taxon>Gammaproteobacteria</taxon>
        <taxon>Enterobacterales</taxon>
        <taxon>Enterobacteriaceae</taxon>
        <taxon>Phytobacter</taxon>
    </lineage>
</organism>
<sequence>MSFTSDIQQLEPGNLIQLIEIDGTGFGMENVLRFHAHNIQEEGWASFAGENLPAIMWQGNQYDPYPYELKGVELSSAGSQPTPTLSVGNVGNYVTALCLEYDDLVKARVKIHTTLVKYLDAANWISGNPAANPNEERVQVFYVNAKKAETRIQVDFELCSPFDIQSLQLPSRQITPVCTWCLRGLYRSGTGCDYAGTLYFLKDGTPTTNPALDVCGGRLPDCEARFGPGNPLPFGGFPAANLQGK</sequence>